<feature type="region of interest" description="Disordered" evidence="1">
    <location>
        <begin position="18"/>
        <end position="57"/>
    </location>
</feature>
<dbReference type="EMBL" id="JAPEIS010000013">
    <property type="protein sequence ID" value="KAJ8060493.1"/>
    <property type="molecule type" value="Genomic_DNA"/>
</dbReference>
<keyword evidence="3" id="KW-1185">Reference proteome</keyword>
<protein>
    <submittedName>
        <fullName evidence="2">Uncharacterized protein</fullName>
    </submittedName>
</protein>
<proteinExistence type="predicted"/>
<gene>
    <name evidence="2" type="ORF">OCU04_010815</name>
</gene>
<evidence type="ECO:0000256" key="1">
    <source>
        <dbReference type="SAM" id="MobiDB-lite"/>
    </source>
</evidence>
<dbReference type="OrthoDB" id="3536075at2759"/>
<feature type="compositionally biased region" description="Polar residues" evidence="1">
    <location>
        <begin position="201"/>
        <end position="216"/>
    </location>
</feature>
<evidence type="ECO:0000313" key="2">
    <source>
        <dbReference type="EMBL" id="KAJ8060493.1"/>
    </source>
</evidence>
<dbReference type="Proteomes" id="UP001152300">
    <property type="component" value="Unassembled WGS sequence"/>
</dbReference>
<evidence type="ECO:0000313" key="3">
    <source>
        <dbReference type="Proteomes" id="UP001152300"/>
    </source>
</evidence>
<feature type="region of interest" description="Disordered" evidence="1">
    <location>
        <begin position="190"/>
        <end position="216"/>
    </location>
</feature>
<reference evidence="2" key="1">
    <citation type="submission" date="2022-11" db="EMBL/GenBank/DDBJ databases">
        <title>Genome Resource of Sclerotinia nivalis Strain SnTB1, a Plant Pathogen Isolated from American Ginseng.</title>
        <authorList>
            <person name="Fan S."/>
        </authorList>
    </citation>
    <scope>NUCLEOTIDE SEQUENCE</scope>
    <source>
        <strain evidence="2">SnTB1</strain>
    </source>
</reference>
<sequence length="216" mass="24253">MHSPLPMIKKFFQTAKNMVKRKGKSKPPTPARTDSATTSAPVPIQNDDAPMSPSFTTGSMVTCAEGSWSTAPSDIHEVLDDVAVESEDIFPSEEASWDEEPEENYHEYFWEEIEEFPHAERDVENDIDAVATALCVEGLMLASCSVVGSSISGIDLFNRYRFETLPSIPPSELDEDEMETMPWHVNMPLEQPQEQEDEKTSMSLMQTISNTWSELK</sequence>
<accession>A0A9X0AGH4</accession>
<dbReference type="AlphaFoldDB" id="A0A9X0AGH4"/>
<comment type="caution">
    <text evidence="2">The sequence shown here is derived from an EMBL/GenBank/DDBJ whole genome shotgun (WGS) entry which is preliminary data.</text>
</comment>
<name>A0A9X0AGH4_9HELO</name>
<organism evidence="2 3">
    <name type="scientific">Sclerotinia nivalis</name>
    <dbReference type="NCBI Taxonomy" id="352851"/>
    <lineage>
        <taxon>Eukaryota</taxon>
        <taxon>Fungi</taxon>
        <taxon>Dikarya</taxon>
        <taxon>Ascomycota</taxon>
        <taxon>Pezizomycotina</taxon>
        <taxon>Leotiomycetes</taxon>
        <taxon>Helotiales</taxon>
        <taxon>Sclerotiniaceae</taxon>
        <taxon>Sclerotinia</taxon>
    </lineage>
</organism>